<organism evidence="2 3">
    <name type="scientific">Pleuronectes platessa</name>
    <name type="common">European plaice</name>
    <dbReference type="NCBI Taxonomy" id="8262"/>
    <lineage>
        <taxon>Eukaryota</taxon>
        <taxon>Metazoa</taxon>
        <taxon>Chordata</taxon>
        <taxon>Craniata</taxon>
        <taxon>Vertebrata</taxon>
        <taxon>Euteleostomi</taxon>
        <taxon>Actinopterygii</taxon>
        <taxon>Neopterygii</taxon>
        <taxon>Teleostei</taxon>
        <taxon>Neoteleostei</taxon>
        <taxon>Acanthomorphata</taxon>
        <taxon>Carangaria</taxon>
        <taxon>Pleuronectiformes</taxon>
        <taxon>Pleuronectoidei</taxon>
        <taxon>Pleuronectidae</taxon>
        <taxon>Pleuronectes</taxon>
    </lineage>
</organism>
<reference evidence="2" key="1">
    <citation type="submission" date="2020-03" db="EMBL/GenBank/DDBJ databases">
        <authorList>
            <person name="Weist P."/>
        </authorList>
    </citation>
    <scope>NUCLEOTIDE SEQUENCE</scope>
</reference>
<keyword evidence="3" id="KW-1185">Reference proteome</keyword>
<feature type="region of interest" description="Disordered" evidence="1">
    <location>
        <begin position="141"/>
        <end position="171"/>
    </location>
</feature>
<dbReference type="AlphaFoldDB" id="A0A9N7Z1C7"/>
<evidence type="ECO:0000313" key="2">
    <source>
        <dbReference type="EMBL" id="CAB1447673.1"/>
    </source>
</evidence>
<evidence type="ECO:0000256" key="1">
    <source>
        <dbReference type="SAM" id="MobiDB-lite"/>
    </source>
</evidence>
<gene>
    <name evidence="2" type="ORF">PLEPLA_LOCUS35350</name>
</gene>
<dbReference type="Proteomes" id="UP001153269">
    <property type="component" value="Unassembled WGS sequence"/>
</dbReference>
<proteinExistence type="predicted"/>
<feature type="compositionally biased region" description="Polar residues" evidence="1">
    <location>
        <begin position="161"/>
        <end position="171"/>
    </location>
</feature>
<protein>
    <submittedName>
        <fullName evidence="2">Uncharacterized protein</fullName>
    </submittedName>
</protein>
<dbReference type="EMBL" id="CADEAL010003955">
    <property type="protein sequence ID" value="CAB1447673.1"/>
    <property type="molecule type" value="Genomic_DNA"/>
</dbReference>
<feature type="compositionally biased region" description="Low complexity" evidence="1">
    <location>
        <begin position="141"/>
        <end position="151"/>
    </location>
</feature>
<evidence type="ECO:0000313" key="3">
    <source>
        <dbReference type="Proteomes" id="UP001153269"/>
    </source>
</evidence>
<feature type="region of interest" description="Disordered" evidence="1">
    <location>
        <begin position="1"/>
        <end position="43"/>
    </location>
</feature>
<sequence>MQKAGDTIQRMVMRRRRREESAHAPQRESAADAEECARDPRRGRARHRGIVKAVFAHLFDYQTENVLKSSSLHMLPIVATVDFWPVVKTFSPSVELCRVNQAWVIDFKCPQPLPVKEKSRTSPQGEGSILTIYIRGFKKGGSQLQQLSSSPSPKPGRSREGTCQPQGCNSW</sequence>
<comment type="caution">
    <text evidence="2">The sequence shown here is derived from an EMBL/GenBank/DDBJ whole genome shotgun (WGS) entry which is preliminary data.</text>
</comment>
<feature type="compositionally biased region" description="Basic and acidic residues" evidence="1">
    <location>
        <begin position="18"/>
        <end position="42"/>
    </location>
</feature>
<name>A0A9N7Z1C7_PLEPL</name>
<accession>A0A9N7Z1C7</accession>